<feature type="region of interest" description="Disordered" evidence="1">
    <location>
        <begin position="32"/>
        <end position="51"/>
    </location>
</feature>
<protein>
    <submittedName>
        <fullName evidence="2">Uncharacterized protein</fullName>
    </submittedName>
</protein>
<dbReference type="RefSeq" id="WP_377136074.1">
    <property type="nucleotide sequence ID" value="NZ_JBHSFI010000004.1"/>
</dbReference>
<evidence type="ECO:0000313" key="2">
    <source>
        <dbReference type="EMBL" id="MFC4629209.1"/>
    </source>
</evidence>
<dbReference type="Proteomes" id="UP001596011">
    <property type="component" value="Unassembled WGS sequence"/>
</dbReference>
<reference evidence="3" key="1">
    <citation type="journal article" date="2019" name="Int. J. Syst. Evol. Microbiol.">
        <title>The Global Catalogue of Microorganisms (GCM) 10K type strain sequencing project: providing services to taxonomists for standard genome sequencing and annotation.</title>
        <authorList>
            <consortium name="The Broad Institute Genomics Platform"/>
            <consortium name="The Broad Institute Genome Sequencing Center for Infectious Disease"/>
            <person name="Wu L."/>
            <person name="Ma J."/>
        </authorList>
    </citation>
    <scope>NUCLEOTIDE SEQUENCE [LARGE SCALE GENOMIC DNA]</scope>
    <source>
        <strain evidence="3">CCUG 42722</strain>
    </source>
</reference>
<evidence type="ECO:0000313" key="3">
    <source>
        <dbReference type="Proteomes" id="UP001596011"/>
    </source>
</evidence>
<organism evidence="2 3">
    <name type="scientific">Promicromonospora alba</name>
    <dbReference type="NCBI Taxonomy" id="1616110"/>
    <lineage>
        <taxon>Bacteria</taxon>
        <taxon>Bacillati</taxon>
        <taxon>Actinomycetota</taxon>
        <taxon>Actinomycetes</taxon>
        <taxon>Micrococcales</taxon>
        <taxon>Promicromonosporaceae</taxon>
        <taxon>Promicromonospora</taxon>
    </lineage>
</organism>
<dbReference type="EMBL" id="JBHSFI010000004">
    <property type="protein sequence ID" value="MFC4629209.1"/>
    <property type="molecule type" value="Genomic_DNA"/>
</dbReference>
<name>A0ABV9HIU1_9MICO</name>
<comment type="caution">
    <text evidence="2">The sequence shown here is derived from an EMBL/GenBank/DDBJ whole genome shotgun (WGS) entry which is preliminary data.</text>
</comment>
<sequence length="60" mass="7079">MDPARHPDATTWRDLYDEAIEHGPERVLHRIHDAEDDDANGQRWPRSKRHDDKTILIVIP</sequence>
<gene>
    <name evidence="2" type="ORF">ACFO6V_13255</name>
</gene>
<proteinExistence type="predicted"/>
<evidence type="ECO:0000256" key="1">
    <source>
        <dbReference type="SAM" id="MobiDB-lite"/>
    </source>
</evidence>
<keyword evidence="3" id="KW-1185">Reference proteome</keyword>
<accession>A0ABV9HIU1</accession>